<proteinExistence type="predicted"/>
<dbReference type="InterPro" id="IPR009799">
    <property type="entry name" value="EthD_dom"/>
</dbReference>
<reference evidence="2 3" key="1">
    <citation type="submission" date="2019-09" db="EMBL/GenBank/DDBJ databases">
        <title>Nocardioides panacisoli sp. nov., isolated from the soil of a ginseng field.</title>
        <authorList>
            <person name="Cho C."/>
        </authorList>
    </citation>
    <scope>NUCLEOTIDE SEQUENCE [LARGE SCALE GENOMIC DNA]</scope>
    <source>
        <strain evidence="2 3">BN130099</strain>
    </source>
</reference>
<protein>
    <submittedName>
        <fullName evidence="2">EthD family reductase</fullName>
    </submittedName>
</protein>
<gene>
    <name evidence="2" type="ORF">F0U44_17465</name>
</gene>
<dbReference type="EMBL" id="VUJV01000006">
    <property type="protein sequence ID" value="KAA1416969.1"/>
    <property type="molecule type" value="Genomic_DNA"/>
</dbReference>
<name>A0A5B1LBA9_9ACTN</name>
<dbReference type="RefSeq" id="WP_149729639.1">
    <property type="nucleotide sequence ID" value="NZ_VUJV01000006.1"/>
</dbReference>
<organism evidence="2 3">
    <name type="scientific">Nocardioides humilatus</name>
    <dbReference type="NCBI Taxonomy" id="2607660"/>
    <lineage>
        <taxon>Bacteria</taxon>
        <taxon>Bacillati</taxon>
        <taxon>Actinomycetota</taxon>
        <taxon>Actinomycetes</taxon>
        <taxon>Propionibacteriales</taxon>
        <taxon>Nocardioidaceae</taxon>
        <taxon>Nocardioides</taxon>
    </lineage>
</organism>
<sequence length="113" mass="12635">MIKLVGVVRRRPEMTPEEFYRVWRSDVATLAVRLPGLRGYRQNHAVQGSRAWPWDGAAELWFDDVAAQKAAFASSEAAALAALEADLFAEVQWFLATEHVVMPLPDPPTEGTR</sequence>
<keyword evidence="3" id="KW-1185">Reference proteome</keyword>
<dbReference type="SUPFAM" id="SSF54909">
    <property type="entry name" value="Dimeric alpha+beta barrel"/>
    <property type="match status" value="1"/>
</dbReference>
<evidence type="ECO:0000259" key="1">
    <source>
        <dbReference type="Pfam" id="PF07110"/>
    </source>
</evidence>
<reference evidence="2 3" key="2">
    <citation type="submission" date="2019-09" db="EMBL/GenBank/DDBJ databases">
        <authorList>
            <person name="Jin C."/>
        </authorList>
    </citation>
    <scope>NUCLEOTIDE SEQUENCE [LARGE SCALE GENOMIC DNA]</scope>
    <source>
        <strain evidence="2 3">BN130099</strain>
    </source>
</reference>
<dbReference type="Gene3D" id="3.30.70.100">
    <property type="match status" value="1"/>
</dbReference>
<accession>A0A5B1LBA9</accession>
<dbReference type="AlphaFoldDB" id="A0A5B1LBA9"/>
<evidence type="ECO:0000313" key="2">
    <source>
        <dbReference type="EMBL" id="KAA1416969.1"/>
    </source>
</evidence>
<dbReference type="NCBIfam" id="TIGR02118">
    <property type="entry name" value="EthD family reductase"/>
    <property type="match status" value="1"/>
</dbReference>
<dbReference type="InterPro" id="IPR011008">
    <property type="entry name" value="Dimeric_a/b-barrel"/>
</dbReference>
<feature type="domain" description="EthD" evidence="1">
    <location>
        <begin position="11"/>
        <end position="82"/>
    </location>
</feature>
<evidence type="ECO:0000313" key="3">
    <source>
        <dbReference type="Proteomes" id="UP000325003"/>
    </source>
</evidence>
<comment type="caution">
    <text evidence="2">The sequence shown here is derived from an EMBL/GenBank/DDBJ whole genome shotgun (WGS) entry which is preliminary data.</text>
</comment>
<dbReference type="GO" id="GO:0016491">
    <property type="term" value="F:oxidoreductase activity"/>
    <property type="evidence" value="ECO:0007669"/>
    <property type="project" value="InterPro"/>
</dbReference>
<dbReference type="Proteomes" id="UP000325003">
    <property type="component" value="Unassembled WGS sequence"/>
</dbReference>
<dbReference type="Pfam" id="PF07110">
    <property type="entry name" value="EthD"/>
    <property type="match status" value="1"/>
</dbReference>